<dbReference type="SUPFAM" id="SSF101790">
    <property type="entry name" value="Aminomethyltransferase beta-barrel domain"/>
    <property type="match status" value="1"/>
</dbReference>
<dbReference type="InterPro" id="IPR006222">
    <property type="entry name" value="GCVT_N"/>
</dbReference>
<organism evidence="5">
    <name type="scientific">freshwater metagenome</name>
    <dbReference type="NCBI Taxonomy" id="449393"/>
    <lineage>
        <taxon>unclassified sequences</taxon>
        <taxon>metagenomes</taxon>
        <taxon>ecological metagenomes</taxon>
    </lineage>
</organism>
<name>A0A6J6TTR6_9ZZZZ</name>
<dbReference type="InterPro" id="IPR045179">
    <property type="entry name" value="YgfZ/GcvT"/>
</dbReference>
<evidence type="ECO:0000256" key="1">
    <source>
        <dbReference type="ARBA" id="ARBA00004173"/>
    </source>
</evidence>
<dbReference type="Pfam" id="PF01571">
    <property type="entry name" value="GCV_T"/>
    <property type="match status" value="1"/>
</dbReference>
<dbReference type="PIRSF" id="PIRSF006487">
    <property type="entry name" value="GcvT"/>
    <property type="match status" value="1"/>
</dbReference>
<evidence type="ECO:0000256" key="2">
    <source>
        <dbReference type="ARBA" id="ARBA00022946"/>
    </source>
</evidence>
<keyword evidence="2" id="KW-0809">Transit peptide</keyword>
<dbReference type="AlphaFoldDB" id="A0A6J6TTR6"/>
<dbReference type="EMBL" id="CAEZZA010000111">
    <property type="protein sequence ID" value="CAB4750508.1"/>
    <property type="molecule type" value="Genomic_DNA"/>
</dbReference>
<dbReference type="InterPro" id="IPR029043">
    <property type="entry name" value="GcvT/YgfZ_C"/>
</dbReference>
<gene>
    <name evidence="5" type="ORF">UFOPK2809_00877</name>
</gene>
<dbReference type="SUPFAM" id="SSF103025">
    <property type="entry name" value="Folate-binding domain"/>
    <property type="match status" value="1"/>
</dbReference>
<dbReference type="GO" id="GO:0016226">
    <property type="term" value="P:iron-sulfur cluster assembly"/>
    <property type="evidence" value="ECO:0007669"/>
    <property type="project" value="TreeGrafter"/>
</dbReference>
<sequence length="325" mass="35305">MSSLDLPQAVAGPAGTVDESIAWHFGDPHREQRLLVEGVGIVDISNRGVVTVTGPDRLTWLHTLTTQHLENLQPNESALVLILSPHGHVEHELHLVDDGETSWLIVEPGTADSLENYLKSMQFMLRVEITNVTSQFAVVWEPISAVDALHPTWLVPEPFAGRGLIGREVIIPRADLNSRLEEAPAQSGSWALEALRVAAAMPRMGAETDHKTLPHEVGWIGSAVHLQKGCYRGQETVARVQNLGKPPRRLVLLHLDGSAEILPGHGAPVFAGDKEVGWVGTGARHYELGPVATAIVKRNVPIEAILTIRTDDGEVPAAQENFLTI</sequence>
<dbReference type="InterPro" id="IPR017703">
    <property type="entry name" value="YgfZ/GCV_T_CS"/>
</dbReference>
<dbReference type="PANTHER" id="PTHR22602">
    <property type="entry name" value="TRANSFERASE CAF17, MITOCHONDRIAL-RELATED"/>
    <property type="match status" value="1"/>
</dbReference>
<accession>A0A6J6TTR6</accession>
<dbReference type="GO" id="GO:0005739">
    <property type="term" value="C:mitochondrion"/>
    <property type="evidence" value="ECO:0007669"/>
    <property type="project" value="UniProtKB-SubCell"/>
</dbReference>
<evidence type="ECO:0000259" key="4">
    <source>
        <dbReference type="Pfam" id="PF01571"/>
    </source>
</evidence>
<proteinExistence type="predicted"/>
<evidence type="ECO:0000256" key="3">
    <source>
        <dbReference type="ARBA" id="ARBA00023128"/>
    </source>
</evidence>
<reference evidence="5" key="1">
    <citation type="submission" date="2020-05" db="EMBL/GenBank/DDBJ databases">
        <authorList>
            <person name="Chiriac C."/>
            <person name="Salcher M."/>
            <person name="Ghai R."/>
            <person name="Kavagutti S V."/>
        </authorList>
    </citation>
    <scope>NUCLEOTIDE SEQUENCE</scope>
</reference>
<comment type="subcellular location">
    <subcellularLocation>
        <location evidence="1">Mitochondrion</location>
    </subcellularLocation>
</comment>
<evidence type="ECO:0000313" key="5">
    <source>
        <dbReference type="EMBL" id="CAB4750508.1"/>
    </source>
</evidence>
<dbReference type="InterPro" id="IPR027266">
    <property type="entry name" value="TrmE/GcvT-like"/>
</dbReference>
<feature type="domain" description="GCVT N-terminal" evidence="4">
    <location>
        <begin position="29"/>
        <end position="138"/>
    </location>
</feature>
<dbReference type="PANTHER" id="PTHR22602:SF0">
    <property type="entry name" value="TRANSFERASE CAF17, MITOCHONDRIAL-RELATED"/>
    <property type="match status" value="1"/>
</dbReference>
<keyword evidence="3" id="KW-0496">Mitochondrion</keyword>
<dbReference type="NCBIfam" id="TIGR03317">
    <property type="entry name" value="ygfZ_signature"/>
    <property type="match status" value="1"/>
</dbReference>
<protein>
    <submittedName>
        <fullName evidence="5">Unannotated protein</fullName>
    </submittedName>
</protein>
<dbReference type="Gene3D" id="3.30.1360.120">
    <property type="entry name" value="Probable tRNA modification gtpase trme, domain 1"/>
    <property type="match status" value="2"/>
</dbReference>